<sequence>MGLKKWCIILPYLCSFAICVSALEHVATLKSFDEIRYECSQYLPSSEDEDCSLRCLGLVGRFWNDTIGTPSNSVGRFYRPDSCDQCYLNRTEQCLRRTVLNLPRSAVCQRASNGLLCYKDQYGQLINRAPQFVPVVKLRAMRIFRECAQMLEIPFDKVDRIFKEGRNNTSEGRCLTRCFLIRAGLYSDSRGPDIGRFAVQCEGYSVEYERTLVQCYEGLKAQQLDSCTLATRVLDECIQNNKYSYSNMDDVVTIQITDFTKLQVMVDLGTLVVFFPSL</sequence>
<evidence type="ECO:0000313" key="8">
    <source>
        <dbReference type="Proteomes" id="UP000682892"/>
    </source>
</evidence>
<dbReference type="eggNOG" id="ENOG502RTID">
    <property type="taxonomic scope" value="Eukaryota"/>
</dbReference>
<dbReference type="PANTHER" id="PTHR11857:SF46">
    <property type="entry name" value="GENERAL ODORANT-BINDING PROTEIN 99A-RELATED"/>
    <property type="match status" value="1"/>
</dbReference>
<feature type="chain" id="PRO_5014306759" evidence="6">
    <location>
        <begin position="23"/>
        <end position="278"/>
    </location>
</feature>
<organism evidence="7 8">
    <name type="scientific">Aedes aegypti</name>
    <name type="common">Yellowfever mosquito</name>
    <name type="synonym">Culex aegypti</name>
    <dbReference type="NCBI Taxonomy" id="7159"/>
    <lineage>
        <taxon>Eukaryota</taxon>
        <taxon>Metazoa</taxon>
        <taxon>Ecdysozoa</taxon>
        <taxon>Arthropoda</taxon>
        <taxon>Hexapoda</taxon>
        <taxon>Insecta</taxon>
        <taxon>Pterygota</taxon>
        <taxon>Neoptera</taxon>
        <taxon>Endopterygota</taxon>
        <taxon>Diptera</taxon>
        <taxon>Nematocera</taxon>
        <taxon>Culicoidea</taxon>
        <taxon>Culicidae</taxon>
        <taxon>Culicinae</taxon>
        <taxon>Aedini</taxon>
        <taxon>Aedes</taxon>
        <taxon>Stegomyia</taxon>
    </lineage>
</organism>
<accession>Q0IG38</accession>
<dbReference type="GO" id="GO:0007608">
    <property type="term" value="P:sensory perception of smell"/>
    <property type="evidence" value="ECO:0007669"/>
    <property type="project" value="TreeGrafter"/>
</dbReference>
<evidence type="ECO:0000256" key="2">
    <source>
        <dbReference type="ARBA" id="ARBA00008098"/>
    </source>
</evidence>
<dbReference type="InterPro" id="IPR036728">
    <property type="entry name" value="PBP_GOBP_sf"/>
</dbReference>
<evidence type="ECO:0000256" key="6">
    <source>
        <dbReference type="SAM" id="SignalP"/>
    </source>
</evidence>
<reference evidence="7" key="2">
    <citation type="journal article" date="2007" name="Science">
        <title>Genome sequence of Aedes aegypti, a major arbovirus vector.</title>
        <authorList>
            <person name="Nene V."/>
            <person name="Wortman J.R."/>
            <person name="Lawson D."/>
            <person name="Haas B."/>
            <person name="Kodira C."/>
            <person name="Tu Z.J."/>
            <person name="Loftus B."/>
            <person name="Xi Z."/>
            <person name="Megy K."/>
            <person name="Grabherr M."/>
            <person name="Ren Q."/>
            <person name="Zdobnov E.M."/>
            <person name="Lobo N.F."/>
            <person name="Campbell K.S."/>
            <person name="Brown S.E."/>
            <person name="Bonaldo M.F."/>
            <person name="Zhu J."/>
            <person name="Sinkins S.P."/>
            <person name="Hogenkamp D.G."/>
            <person name="Amedeo P."/>
            <person name="Arensburger P."/>
            <person name="Atkinson P.W."/>
            <person name="Bidwell S."/>
            <person name="Biedler J."/>
            <person name="Birney E."/>
            <person name="Bruggner R.V."/>
            <person name="Costas J."/>
            <person name="Coy M.R."/>
            <person name="Crabtree J."/>
            <person name="Crawford M."/>
            <person name="Debruyn B."/>
            <person name="Decaprio D."/>
            <person name="Eiglmeier K."/>
            <person name="Eisenstadt E."/>
            <person name="El-Dorry H."/>
            <person name="Gelbart W.M."/>
            <person name="Gomes S.L."/>
            <person name="Hammond M."/>
            <person name="Hannick L.I."/>
            <person name="Hogan J.R."/>
            <person name="Holmes M.H."/>
            <person name="Jaffe D."/>
            <person name="Johnston J.S."/>
            <person name="Kennedy R.C."/>
            <person name="Koo H."/>
            <person name="Kravitz S."/>
            <person name="Kriventseva E.V."/>
            <person name="Kulp D."/>
            <person name="Labutti K."/>
            <person name="Lee E."/>
            <person name="Li S."/>
            <person name="Lovin D.D."/>
            <person name="Mao C."/>
            <person name="Mauceli E."/>
            <person name="Menck C.F."/>
            <person name="Miller J.R."/>
            <person name="Montgomery P."/>
            <person name="Mori A."/>
            <person name="Nascimento A.L."/>
            <person name="Naveira H.F."/>
            <person name="Nusbaum C."/>
            <person name="O'leary S."/>
            <person name="Orvis J."/>
            <person name="Pertea M."/>
            <person name="Quesneville H."/>
            <person name="Reidenbach K.R."/>
            <person name="Rogers Y.H."/>
            <person name="Roth C.W."/>
            <person name="Schneider J.R."/>
            <person name="Schatz M."/>
            <person name="Shumway M."/>
            <person name="Stanke M."/>
            <person name="Stinson E.O."/>
            <person name="Tubio J.M."/>
            <person name="Vanzee J.P."/>
            <person name="Verjovski-Almeida S."/>
            <person name="Werner D."/>
            <person name="White O."/>
            <person name="Wyder S."/>
            <person name="Zeng Q."/>
            <person name="Zhao Q."/>
            <person name="Zhao Y."/>
            <person name="Hill C.A."/>
            <person name="Raikhel A.S."/>
            <person name="Soares M.B."/>
            <person name="Knudson D.L."/>
            <person name="Lee N.H."/>
            <person name="Galagan J."/>
            <person name="Salzberg S.L."/>
            <person name="Paulsen I.T."/>
            <person name="Dimopoulos G."/>
            <person name="Collins F.H."/>
            <person name="Birren B."/>
            <person name="Fraser-Liggett C.M."/>
            <person name="Severson D.W."/>
        </authorList>
    </citation>
    <scope>NUCLEOTIDE SEQUENCE [LARGE SCALE GENOMIC DNA]</scope>
    <source>
        <strain evidence="7">Liverpool</strain>
    </source>
</reference>
<comment type="subcellular location">
    <subcellularLocation>
        <location evidence="1">Secreted</location>
    </subcellularLocation>
</comment>
<evidence type="ECO:0000256" key="1">
    <source>
        <dbReference type="ARBA" id="ARBA00004613"/>
    </source>
</evidence>
<keyword evidence="4 6" id="KW-0732">Signal</keyword>
<dbReference type="PANTHER" id="PTHR11857">
    <property type="entry name" value="ODORANT BINDING PROTEIN-RELATED"/>
    <property type="match status" value="1"/>
</dbReference>
<evidence type="ECO:0000313" key="7">
    <source>
        <dbReference type="EMBL" id="EAT45173.1"/>
    </source>
</evidence>
<dbReference type="PhylomeDB" id="Q0IG38"/>
<keyword evidence="5" id="KW-1015">Disulfide bond</keyword>
<comment type="similarity">
    <text evidence="2">Belongs to the PBP/GOBP family.</text>
</comment>
<dbReference type="GO" id="GO:0005549">
    <property type="term" value="F:odorant binding"/>
    <property type="evidence" value="ECO:0007669"/>
    <property type="project" value="InterPro"/>
</dbReference>
<dbReference type="Pfam" id="PF01395">
    <property type="entry name" value="PBP_GOBP"/>
    <property type="match status" value="1"/>
</dbReference>
<evidence type="ECO:0000256" key="4">
    <source>
        <dbReference type="ARBA" id="ARBA00022729"/>
    </source>
</evidence>
<protein>
    <submittedName>
        <fullName evidence="7">AAEL003513-PA</fullName>
    </submittedName>
</protein>
<dbReference type="SUPFAM" id="SSF47565">
    <property type="entry name" value="Insect pheromone/odorant-binding proteins"/>
    <property type="match status" value="2"/>
</dbReference>
<dbReference type="Gene3D" id="1.10.238.20">
    <property type="entry name" value="Pheromone/general odorant binding protein domain"/>
    <property type="match status" value="2"/>
</dbReference>
<dbReference type="GO" id="GO:0005615">
    <property type="term" value="C:extracellular space"/>
    <property type="evidence" value="ECO:0007669"/>
    <property type="project" value="TreeGrafter"/>
</dbReference>
<dbReference type="VEuPathDB" id="VectorBase:AAEL022697"/>
<name>Q0IG38_AEDAE</name>
<dbReference type="CDD" id="cd23992">
    <property type="entry name" value="PBP_GOBP"/>
    <property type="match status" value="1"/>
</dbReference>
<dbReference type="OMA" id="QAQHECV"/>
<reference evidence="7" key="3">
    <citation type="submission" date="2012-09" db="EMBL/GenBank/DDBJ databases">
        <authorList>
            <consortium name="VectorBase"/>
        </authorList>
    </citation>
    <scope>NUCLEOTIDE SEQUENCE</scope>
    <source>
        <strain evidence="7">Liverpool</strain>
    </source>
</reference>
<dbReference type="EMBL" id="CH477274">
    <property type="protein sequence ID" value="EAT45173.1"/>
    <property type="molecule type" value="Genomic_DNA"/>
</dbReference>
<dbReference type="InterPro" id="IPR006170">
    <property type="entry name" value="PBP/GOBP"/>
</dbReference>
<evidence type="ECO:0000256" key="3">
    <source>
        <dbReference type="ARBA" id="ARBA00022525"/>
    </source>
</evidence>
<keyword evidence="3" id="KW-0964">Secreted</keyword>
<proteinExistence type="inferred from homology"/>
<evidence type="ECO:0000256" key="5">
    <source>
        <dbReference type="ARBA" id="ARBA00023157"/>
    </source>
</evidence>
<dbReference type="HOGENOM" id="CLU_057764_0_0_1"/>
<gene>
    <name evidence="7" type="ORF">AaeL_AAEL003513</name>
</gene>
<reference evidence="7" key="1">
    <citation type="submission" date="2005-10" db="EMBL/GenBank/DDBJ databases">
        <authorList>
            <person name="Loftus B.J."/>
            <person name="Nene V.M."/>
            <person name="Hannick L.I."/>
            <person name="Bidwell S."/>
            <person name="Haas B."/>
            <person name="Amedeo P."/>
            <person name="Orvis J."/>
            <person name="Wortman J.R."/>
            <person name="White O.R."/>
            <person name="Salzberg S."/>
            <person name="Shumway M."/>
            <person name="Koo H."/>
            <person name="Zhao Y."/>
            <person name="Holmes M."/>
            <person name="Miller J."/>
            <person name="Schatz M."/>
            <person name="Pop M."/>
            <person name="Pai G."/>
            <person name="Utterback T."/>
            <person name="Rogers Y.-H."/>
            <person name="Kravitz S."/>
            <person name="Fraser C.M."/>
        </authorList>
    </citation>
    <scope>NUCLEOTIDE SEQUENCE</scope>
    <source>
        <strain evidence="7">Liverpool</strain>
    </source>
</reference>
<dbReference type="Proteomes" id="UP000682892">
    <property type="component" value="Chromosome 1"/>
</dbReference>
<feature type="signal peptide" evidence="6">
    <location>
        <begin position="1"/>
        <end position="22"/>
    </location>
</feature>
<dbReference type="PaxDb" id="7159-AAEL003513-PA"/>
<dbReference type="AlphaFoldDB" id="Q0IG38"/>